<dbReference type="EMBL" id="JACHBT010000025">
    <property type="protein sequence ID" value="MBB6506512.1"/>
    <property type="molecule type" value="Genomic_DNA"/>
</dbReference>
<evidence type="ECO:0000313" key="3">
    <source>
        <dbReference type="EMBL" id="MBB6506512.1"/>
    </source>
</evidence>
<gene>
    <name evidence="3" type="ORF">F4693_003515</name>
</gene>
<evidence type="ECO:0000259" key="2">
    <source>
        <dbReference type="Pfam" id="PF09994"/>
    </source>
</evidence>
<organism evidence="3 4">
    <name type="scientific">Sphingomonas endophytica</name>
    <dbReference type="NCBI Taxonomy" id="869719"/>
    <lineage>
        <taxon>Bacteria</taxon>
        <taxon>Pseudomonadati</taxon>
        <taxon>Pseudomonadota</taxon>
        <taxon>Alphaproteobacteria</taxon>
        <taxon>Sphingomonadales</taxon>
        <taxon>Sphingomonadaceae</taxon>
        <taxon>Sphingomonas</taxon>
    </lineage>
</organism>
<feature type="transmembrane region" description="Helical" evidence="1">
    <location>
        <begin position="465"/>
        <end position="482"/>
    </location>
</feature>
<dbReference type="AlphaFoldDB" id="A0A7X0JGX0"/>
<sequence>MAVDQQGSAPPAGKSILLFSDGTGNSSGKLFKTNVWRSYEAADLGPPPPGLRPQIAFYDDGVGTSWFRPLAILGGIFGIGLKRNVLDLYRFACRNYTAGDTIYAFGFSRGAFTIRLVIALIASQGLVPADTEAALQRGTADAWRAYRRRYLPRRLQWPTKLWRAAQAALIRAVRRPEERYRLRRNRRPDIRFVGVWDTVAAYGGPSVEITRAIDNWLYPLSMPNYALSKRVGRARHALALDDERDAFQPLVWDERAERDLVARGLVGADRLRQFWFTGMHADVGGGYPDESLSYVSLLWMLEEAQKAGLRTLDVITDRHRALANSAGPIHDSRAGLGSYYRYLPRRIDALLDPPAPETRLTWPPERQYGRGLLTAARIHESALARVLRGTDRYAPITIPETFEIHPPQRAGENAPQPASGADAPLSPVAHGVVPLLAPAEVAVLRDPARNAARAAMMPAIWDLVWWRRVAYFATVLVTAALASMPLWPEPAGMERWCDDSRCLLLGLFSPLKAVLPGAASPWIDRYTAQPVMASALLVLLGVVIAIGGRLGGAIRARSAAAWRCVLDGTPAAPHRGGVARAIRCSALWLGTVRFVKWRLLPGLAALAVLLAVIAIPLALPMQWWLAKAERDGSLCHDPGSGRGASGAAIAFAADQPCTDLHQPLTPRAAYVITLQVTRQWCDAGLAADPVRGVSGGWWLTPFRFHRRVTSANWLKPLAIIRRPDAQDGRTSGAKVRIDPLDFAYLGDGRYRARLVAPSPGGRLYMALNDAAPPFRPDLFYANNTGRAVVTVAEESAPSCRDDGCAIALPPPPATTCGAPVAR</sequence>
<dbReference type="Proteomes" id="UP000522313">
    <property type="component" value="Unassembled WGS sequence"/>
</dbReference>
<dbReference type="PANTHER" id="PTHR33840">
    <property type="match status" value="1"/>
</dbReference>
<comment type="caution">
    <text evidence="3">The sequence shown here is derived from an EMBL/GenBank/DDBJ whole genome shotgun (WGS) entry which is preliminary data.</text>
</comment>
<evidence type="ECO:0000313" key="4">
    <source>
        <dbReference type="Proteomes" id="UP000522313"/>
    </source>
</evidence>
<dbReference type="PANTHER" id="PTHR33840:SF1">
    <property type="entry name" value="TLE1 PHOSPHOLIPASE DOMAIN-CONTAINING PROTEIN"/>
    <property type="match status" value="1"/>
</dbReference>
<keyword evidence="1" id="KW-1133">Transmembrane helix</keyword>
<evidence type="ECO:0000256" key="1">
    <source>
        <dbReference type="SAM" id="Phobius"/>
    </source>
</evidence>
<protein>
    <submittedName>
        <fullName evidence="3">Uncharacterized protein (DUF2235 family)</fullName>
    </submittedName>
</protein>
<keyword evidence="1" id="KW-0812">Transmembrane</keyword>
<reference evidence="3 4" key="1">
    <citation type="submission" date="2020-08" db="EMBL/GenBank/DDBJ databases">
        <title>The Agave Microbiome: Exploring the role of microbial communities in plant adaptations to desert environments.</title>
        <authorList>
            <person name="Partida-Martinez L.P."/>
        </authorList>
    </citation>
    <scope>NUCLEOTIDE SEQUENCE [LARGE SCALE GENOMIC DNA]</scope>
    <source>
        <strain evidence="3 4">AS3.13</strain>
    </source>
</reference>
<proteinExistence type="predicted"/>
<accession>A0A7X0JGX0</accession>
<dbReference type="RefSeq" id="WP_184508254.1">
    <property type="nucleotide sequence ID" value="NZ_JACHBT010000025.1"/>
</dbReference>
<feature type="transmembrane region" description="Helical" evidence="1">
    <location>
        <begin position="603"/>
        <end position="625"/>
    </location>
</feature>
<dbReference type="Pfam" id="PF09994">
    <property type="entry name" value="T6SS_Tle1-like_cat"/>
    <property type="match status" value="1"/>
</dbReference>
<reference evidence="3 4" key="2">
    <citation type="submission" date="2020-08" db="EMBL/GenBank/DDBJ databases">
        <authorList>
            <person name="Partida-Martinez L."/>
            <person name="Huntemann M."/>
            <person name="Clum A."/>
            <person name="Wang J."/>
            <person name="Palaniappan K."/>
            <person name="Ritter S."/>
            <person name="Chen I.-M."/>
            <person name="Stamatis D."/>
            <person name="Reddy T."/>
            <person name="O'Malley R."/>
            <person name="Daum C."/>
            <person name="Shapiro N."/>
            <person name="Ivanova N."/>
            <person name="Kyrpides N."/>
            <person name="Woyke T."/>
        </authorList>
    </citation>
    <scope>NUCLEOTIDE SEQUENCE [LARGE SCALE GENOMIC DNA]</scope>
    <source>
        <strain evidence="3 4">AS3.13</strain>
    </source>
</reference>
<keyword evidence="1" id="KW-0472">Membrane</keyword>
<feature type="domain" description="T6SS Phospholipase effector Tle1-like catalytic" evidence="2">
    <location>
        <begin position="14"/>
        <end position="303"/>
    </location>
</feature>
<name>A0A7X0JGX0_9SPHN</name>
<dbReference type="InterPro" id="IPR018712">
    <property type="entry name" value="Tle1-like_cat"/>
</dbReference>
<feature type="transmembrane region" description="Helical" evidence="1">
    <location>
        <begin position="529"/>
        <end position="548"/>
    </location>
</feature>